<dbReference type="Proteomes" id="UP000683000">
    <property type="component" value="Unassembled WGS sequence"/>
</dbReference>
<gene>
    <name evidence="2" type="ORF">JVT61DRAFT_15176</name>
</gene>
<evidence type="ECO:0000256" key="1">
    <source>
        <dbReference type="SAM" id="MobiDB-lite"/>
    </source>
</evidence>
<name>A0A8I2YS09_9AGAM</name>
<evidence type="ECO:0000313" key="2">
    <source>
        <dbReference type="EMBL" id="KAG6377380.1"/>
    </source>
</evidence>
<dbReference type="EMBL" id="JAGFBS010000009">
    <property type="protein sequence ID" value="KAG6377380.1"/>
    <property type="molecule type" value="Genomic_DNA"/>
</dbReference>
<evidence type="ECO:0000313" key="3">
    <source>
        <dbReference type="Proteomes" id="UP000683000"/>
    </source>
</evidence>
<dbReference type="OrthoDB" id="2680604at2759"/>
<accession>A0A8I2YS09</accession>
<sequence>MTTDIFVWEATDLLLCYSEVGKQSMDQASNLAAYEAPNSTPGPEDTTLAQSGYYSSQPSHWSQTWQSDAEFGAATPYHRTHFHGQQSHFTSAMDSTFNQSSSSGYGEGSSDYLHYTIDRCL</sequence>
<organism evidence="2 3">
    <name type="scientific">Boletus reticuloceps</name>
    <dbReference type="NCBI Taxonomy" id="495285"/>
    <lineage>
        <taxon>Eukaryota</taxon>
        <taxon>Fungi</taxon>
        <taxon>Dikarya</taxon>
        <taxon>Basidiomycota</taxon>
        <taxon>Agaricomycotina</taxon>
        <taxon>Agaricomycetes</taxon>
        <taxon>Agaricomycetidae</taxon>
        <taxon>Boletales</taxon>
        <taxon>Boletineae</taxon>
        <taxon>Boletaceae</taxon>
        <taxon>Boletoideae</taxon>
        <taxon>Boletus</taxon>
    </lineage>
</organism>
<comment type="caution">
    <text evidence="2">The sequence shown here is derived from an EMBL/GenBank/DDBJ whole genome shotgun (WGS) entry which is preliminary data.</text>
</comment>
<feature type="compositionally biased region" description="Polar residues" evidence="1">
    <location>
        <begin position="37"/>
        <end position="55"/>
    </location>
</feature>
<keyword evidence="3" id="KW-1185">Reference proteome</keyword>
<dbReference type="AlphaFoldDB" id="A0A8I2YS09"/>
<feature type="region of interest" description="Disordered" evidence="1">
    <location>
        <begin position="34"/>
        <end position="55"/>
    </location>
</feature>
<proteinExistence type="predicted"/>
<reference evidence="2" key="1">
    <citation type="submission" date="2021-03" db="EMBL/GenBank/DDBJ databases">
        <title>Evolutionary innovations through gain and loss of genes in the ectomycorrhizal Boletales.</title>
        <authorList>
            <person name="Wu G."/>
            <person name="Miyauchi S."/>
            <person name="Morin E."/>
            <person name="Yang Z.-L."/>
            <person name="Xu J."/>
            <person name="Martin F.M."/>
        </authorList>
    </citation>
    <scope>NUCLEOTIDE SEQUENCE</scope>
    <source>
        <strain evidence="2">BR01</strain>
    </source>
</reference>
<protein>
    <submittedName>
        <fullName evidence="2">Uncharacterized protein</fullName>
    </submittedName>
</protein>